<name>A0A2G8KFA2_STIJA</name>
<dbReference type="Proteomes" id="UP000230750">
    <property type="component" value="Unassembled WGS sequence"/>
</dbReference>
<keyword evidence="1" id="KW-1133">Transmembrane helix</keyword>
<evidence type="ECO:0000313" key="2">
    <source>
        <dbReference type="EMBL" id="PIK46681.1"/>
    </source>
</evidence>
<feature type="transmembrane region" description="Helical" evidence="1">
    <location>
        <begin position="20"/>
        <end position="38"/>
    </location>
</feature>
<dbReference type="AlphaFoldDB" id="A0A2G8KFA2"/>
<evidence type="ECO:0000313" key="3">
    <source>
        <dbReference type="Proteomes" id="UP000230750"/>
    </source>
</evidence>
<reference evidence="2 3" key="1">
    <citation type="journal article" date="2017" name="PLoS Biol.">
        <title>The sea cucumber genome provides insights into morphological evolution and visceral regeneration.</title>
        <authorList>
            <person name="Zhang X."/>
            <person name="Sun L."/>
            <person name="Yuan J."/>
            <person name="Sun Y."/>
            <person name="Gao Y."/>
            <person name="Zhang L."/>
            <person name="Li S."/>
            <person name="Dai H."/>
            <person name="Hamel J.F."/>
            <person name="Liu C."/>
            <person name="Yu Y."/>
            <person name="Liu S."/>
            <person name="Lin W."/>
            <person name="Guo K."/>
            <person name="Jin S."/>
            <person name="Xu P."/>
            <person name="Storey K.B."/>
            <person name="Huan P."/>
            <person name="Zhang T."/>
            <person name="Zhou Y."/>
            <person name="Zhang J."/>
            <person name="Lin C."/>
            <person name="Li X."/>
            <person name="Xing L."/>
            <person name="Huo D."/>
            <person name="Sun M."/>
            <person name="Wang L."/>
            <person name="Mercier A."/>
            <person name="Li F."/>
            <person name="Yang H."/>
            <person name="Xiang J."/>
        </authorList>
    </citation>
    <scope>NUCLEOTIDE SEQUENCE [LARGE SCALE GENOMIC DNA]</scope>
    <source>
        <strain evidence="2">Shaxun</strain>
        <tissue evidence="2">Muscle</tissue>
    </source>
</reference>
<sequence>MQRSSTVAAPLHTPYLSDMGLKTTILVILVAIGLYFLLRPTDVNLNSSIFIYRDPKYVYSKVSDIQLNMKNHKYGRKAVVKEKYTRDDNVKCEVYEVTEVIPLGLFDWEYTLVFDTVFEFTKPGEELRIHYHIWYAGLSGNIIRTFKPKDEEGGPGCLVEEEMTIRTPWVSSQYVLHHSKATHPDSLYHMKLTIESMHEYFNERKE</sequence>
<proteinExistence type="predicted"/>
<gene>
    <name evidence="2" type="ORF">BSL78_16466</name>
</gene>
<evidence type="ECO:0000256" key="1">
    <source>
        <dbReference type="SAM" id="Phobius"/>
    </source>
</evidence>
<protein>
    <recommendedName>
        <fullName evidence="4">Transmembrane protein</fullName>
    </recommendedName>
</protein>
<dbReference type="EMBL" id="MRZV01000628">
    <property type="protein sequence ID" value="PIK46681.1"/>
    <property type="molecule type" value="Genomic_DNA"/>
</dbReference>
<evidence type="ECO:0008006" key="4">
    <source>
        <dbReference type="Google" id="ProtNLM"/>
    </source>
</evidence>
<organism evidence="2 3">
    <name type="scientific">Stichopus japonicus</name>
    <name type="common">Sea cucumber</name>
    <dbReference type="NCBI Taxonomy" id="307972"/>
    <lineage>
        <taxon>Eukaryota</taxon>
        <taxon>Metazoa</taxon>
        <taxon>Echinodermata</taxon>
        <taxon>Eleutherozoa</taxon>
        <taxon>Echinozoa</taxon>
        <taxon>Holothuroidea</taxon>
        <taxon>Aspidochirotacea</taxon>
        <taxon>Aspidochirotida</taxon>
        <taxon>Stichopodidae</taxon>
        <taxon>Apostichopus</taxon>
    </lineage>
</organism>
<keyword evidence="3" id="KW-1185">Reference proteome</keyword>
<keyword evidence="1" id="KW-0812">Transmembrane</keyword>
<dbReference type="OrthoDB" id="10323653at2759"/>
<accession>A0A2G8KFA2</accession>
<keyword evidence="1" id="KW-0472">Membrane</keyword>
<comment type="caution">
    <text evidence="2">The sequence shown here is derived from an EMBL/GenBank/DDBJ whole genome shotgun (WGS) entry which is preliminary data.</text>
</comment>